<dbReference type="AlphaFoldDB" id="I5ASH8"/>
<reference evidence="1 2" key="2">
    <citation type="submission" date="2012-02" db="EMBL/GenBank/DDBJ databases">
        <title>Improved High-Quality Draft sequence of Eubacterium cellulosolvens 6.</title>
        <authorList>
            <consortium name="US DOE Joint Genome Institute"/>
            <person name="Lucas S."/>
            <person name="Han J."/>
            <person name="Lapidus A."/>
            <person name="Cheng J.-F."/>
            <person name="Goodwin L."/>
            <person name="Pitluck S."/>
            <person name="Peters L."/>
            <person name="Mikhailova N."/>
            <person name="Gu W."/>
            <person name="Detter J.C."/>
            <person name="Han C."/>
            <person name="Tapia R."/>
            <person name="Land M."/>
            <person name="Hauser L."/>
            <person name="Kyrpides N."/>
            <person name="Ivanova N."/>
            <person name="Pagani I."/>
            <person name="Johnson E."/>
            <person name="Mukhopadhyay B."/>
            <person name="Anderson I."/>
            <person name="Woyke T."/>
        </authorList>
    </citation>
    <scope>NUCLEOTIDE SEQUENCE [LARGE SCALE GENOMIC DNA]</scope>
    <source>
        <strain evidence="1 2">6</strain>
    </source>
</reference>
<sequence>MLCNHGKQLSIPRRFPICLLRLSIFENHVLRCLNPLIYRSTGVSGSPRRTSLALAGYENRVYLNKKKSYFYSGLCICVQSAVFLSHRKFLRISHETKRSAGCAARRWEDRFAILLARQSPAALPSGLRGWGSRSPLADFVLEKLLLDNCFRWAYVYGKNGRNIQYSTGIV</sequence>
<organism evidence="1 2">
    <name type="scientific">Eubacterium cellulosolvens (strain ATCC 43171 / JCM 9499 / 6)</name>
    <name type="common">Cillobacterium cellulosolvens</name>
    <dbReference type="NCBI Taxonomy" id="633697"/>
    <lineage>
        <taxon>Bacteria</taxon>
        <taxon>Bacillati</taxon>
        <taxon>Bacillota</taxon>
        <taxon>Clostridia</taxon>
        <taxon>Eubacteriales</taxon>
        <taxon>Eubacteriaceae</taxon>
        <taxon>Eubacterium</taxon>
    </lineage>
</organism>
<dbReference type="Proteomes" id="UP000005753">
    <property type="component" value="Chromosome"/>
</dbReference>
<dbReference type="HOGENOM" id="CLU_1568380_0_0_9"/>
<evidence type="ECO:0000313" key="2">
    <source>
        <dbReference type="Proteomes" id="UP000005753"/>
    </source>
</evidence>
<dbReference type="STRING" id="633697.EubceDRAFT1_0925"/>
<reference evidence="1 2" key="1">
    <citation type="submission" date="2010-08" db="EMBL/GenBank/DDBJ databases">
        <authorList>
            <consortium name="US DOE Joint Genome Institute (JGI-PGF)"/>
            <person name="Lucas S."/>
            <person name="Copeland A."/>
            <person name="Lapidus A."/>
            <person name="Cheng J.-F."/>
            <person name="Bruce D."/>
            <person name="Goodwin L."/>
            <person name="Pitluck S."/>
            <person name="Land M.L."/>
            <person name="Hauser L."/>
            <person name="Chang Y.-J."/>
            <person name="Anderson I.J."/>
            <person name="Johnson E."/>
            <person name="Mulhopadhyay B."/>
            <person name="Kyrpides N."/>
            <person name="Woyke T.J."/>
        </authorList>
    </citation>
    <scope>NUCLEOTIDE SEQUENCE [LARGE SCALE GENOMIC DNA]</scope>
    <source>
        <strain evidence="1 2">6</strain>
    </source>
</reference>
<dbReference type="EMBL" id="CM001487">
    <property type="protein sequence ID" value="EIM56751.1"/>
    <property type="molecule type" value="Genomic_DNA"/>
</dbReference>
<evidence type="ECO:0000313" key="1">
    <source>
        <dbReference type="EMBL" id="EIM56751.1"/>
    </source>
</evidence>
<gene>
    <name evidence="1" type="ORF">EubceDRAFT1_0925</name>
</gene>
<accession>I5ASH8</accession>
<keyword evidence="2" id="KW-1185">Reference proteome</keyword>
<proteinExistence type="predicted"/>
<name>I5ASH8_EUBC6</name>
<protein>
    <submittedName>
        <fullName evidence="1">Uncharacterized protein</fullName>
    </submittedName>
</protein>